<dbReference type="Proteomes" id="UP001203512">
    <property type="component" value="Unassembled WGS sequence"/>
</dbReference>
<dbReference type="InterPro" id="IPR050090">
    <property type="entry name" value="Tyrosine_recombinase_XerCD"/>
</dbReference>
<comment type="caution">
    <text evidence="8">The sequence shown here is derived from an EMBL/GenBank/DDBJ whole genome shotgun (WGS) entry which is preliminary data.</text>
</comment>
<keyword evidence="3 5" id="KW-0238">DNA-binding</keyword>
<proteinExistence type="inferred from homology"/>
<keyword evidence="2" id="KW-0229">DNA integration</keyword>
<dbReference type="InterPro" id="IPR010998">
    <property type="entry name" value="Integrase_recombinase_N"/>
</dbReference>
<reference evidence="8 9" key="1">
    <citation type="submission" date="2022-04" db="EMBL/GenBank/DDBJ databases">
        <authorList>
            <person name="Huq M.A."/>
        </authorList>
    </citation>
    <scope>NUCLEOTIDE SEQUENCE [LARGE SCALE GENOMIC DNA]</scope>
    <source>
        <strain evidence="8 9">MAH-33</strain>
    </source>
</reference>
<evidence type="ECO:0000256" key="1">
    <source>
        <dbReference type="ARBA" id="ARBA00008857"/>
    </source>
</evidence>
<keyword evidence="4" id="KW-0233">DNA recombination</keyword>
<comment type="similarity">
    <text evidence="1">Belongs to the 'phage' integrase family.</text>
</comment>
<feature type="domain" description="Core-binding (CB)" evidence="7">
    <location>
        <begin position="16"/>
        <end position="100"/>
    </location>
</feature>
<evidence type="ECO:0000259" key="7">
    <source>
        <dbReference type="PROSITE" id="PS51900"/>
    </source>
</evidence>
<gene>
    <name evidence="8" type="ORF">MU848_17305</name>
</gene>
<feature type="domain" description="Tyr recombinase" evidence="6">
    <location>
        <begin position="123"/>
        <end position="312"/>
    </location>
</feature>
<dbReference type="InterPro" id="IPR013762">
    <property type="entry name" value="Integrase-like_cat_sf"/>
</dbReference>
<dbReference type="PROSITE" id="PS51898">
    <property type="entry name" value="TYR_RECOMBINASE"/>
    <property type="match status" value="1"/>
</dbReference>
<evidence type="ECO:0000256" key="3">
    <source>
        <dbReference type="ARBA" id="ARBA00023125"/>
    </source>
</evidence>
<dbReference type="Gene3D" id="1.10.443.10">
    <property type="entry name" value="Intergrase catalytic core"/>
    <property type="match status" value="1"/>
</dbReference>
<dbReference type="PANTHER" id="PTHR30349:SF64">
    <property type="entry name" value="PROPHAGE INTEGRASE INTD-RELATED"/>
    <property type="match status" value="1"/>
</dbReference>
<dbReference type="InterPro" id="IPR011010">
    <property type="entry name" value="DNA_brk_join_enz"/>
</dbReference>
<evidence type="ECO:0000313" key="8">
    <source>
        <dbReference type="EMBL" id="MCK0533350.1"/>
    </source>
</evidence>
<keyword evidence="9" id="KW-1185">Reference proteome</keyword>
<evidence type="ECO:0000256" key="4">
    <source>
        <dbReference type="ARBA" id="ARBA00023172"/>
    </source>
</evidence>
<dbReference type="InterPro" id="IPR002104">
    <property type="entry name" value="Integrase_catalytic"/>
</dbReference>
<dbReference type="EMBL" id="JALKHS010000020">
    <property type="protein sequence ID" value="MCK0533350.1"/>
    <property type="molecule type" value="Genomic_DNA"/>
</dbReference>
<dbReference type="Pfam" id="PF00589">
    <property type="entry name" value="Phage_integrase"/>
    <property type="match status" value="1"/>
</dbReference>
<accession>A0ABT0E1V9</accession>
<dbReference type="PROSITE" id="PS51900">
    <property type="entry name" value="CB"/>
    <property type="match status" value="1"/>
</dbReference>
<evidence type="ECO:0000259" key="6">
    <source>
        <dbReference type="PROSITE" id="PS51898"/>
    </source>
</evidence>
<sequence>MTGLISLSSAPVIIAEASQATRMRFLEFFAANIRNLNTRRAYARAAGDFLNWCFGHGVRDLGDIAPLHVAGWVEELGQSLSAPTVKLRLAAVRNLFDWLVVGQIIPFNPASSVRGPAHSARTGRTPVLEAEEARALLDAIDISTEAGLRDRALIGLMVYSFARVGAALAMKREDVFVQGRRHWLRLHEKGGKRHEMPCHHQLEEYLLAYIETCKLVEPKAPLFRTISRETKRLSETPLSQPDAHAMVRRRAKAAGIATRIGNHSFRATGITTYLKNGGTLENAAAMANHSSTRTTQIYDRRRDEISLAEVERVRI</sequence>
<dbReference type="Pfam" id="PF02899">
    <property type="entry name" value="Phage_int_SAM_1"/>
    <property type="match status" value="1"/>
</dbReference>
<protein>
    <submittedName>
        <fullName evidence="8">Site-specific integrase</fullName>
    </submittedName>
</protein>
<evidence type="ECO:0000313" key="9">
    <source>
        <dbReference type="Proteomes" id="UP001203512"/>
    </source>
</evidence>
<organism evidence="8 9">
    <name type="scientific">Sphingobium agri</name>
    <dbReference type="NCBI Taxonomy" id="2933566"/>
    <lineage>
        <taxon>Bacteria</taxon>
        <taxon>Pseudomonadati</taxon>
        <taxon>Pseudomonadota</taxon>
        <taxon>Alphaproteobacteria</taxon>
        <taxon>Sphingomonadales</taxon>
        <taxon>Sphingomonadaceae</taxon>
        <taxon>Sphingobium</taxon>
    </lineage>
</organism>
<evidence type="ECO:0000256" key="5">
    <source>
        <dbReference type="PROSITE-ProRule" id="PRU01248"/>
    </source>
</evidence>
<dbReference type="RefSeq" id="WP_247234461.1">
    <property type="nucleotide sequence ID" value="NZ_JALKHS010000020.1"/>
</dbReference>
<dbReference type="Gene3D" id="1.10.150.130">
    <property type="match status" value="1"/>
</dbReference>
<evidence type="ECO:0000256" key="2">
    <source>
        <dbReference type="ARBA" id="ARBA00022908"/>
    </source>
</evidence>
<dbReference type="InterPro" id="IPR004107">
    <property type="entry name" value="Integrase_SAM-like_N"/>
</dbReference>
<dbReference type="InterPro" id="IPR044068">
    <property type="entry name" value="CB"/>
</dbReference>
<dbReference type="SUPFAM" id="SSF56349">
    <property type="entry name" value="DNA breaking-rejoining enzymes"/>
    <property type="match status" value="1"/>
</dbReference>
<dbReference type="PANTHER" id="PTHR30349">
    <property type="entry name" value="PHAGE INTEGRASE-RELATED"/>
    <property type="match status" value="1"/>
</dbReference>
<name>A0ABT0E1V9_9SPHN</name>